<evidence type="ECO:0000256" key="20">
    <source>
        <dbReference type="SAM" id="MobiDB-lite"/>
    </source>
</evidence>
<dbReference type="Proteomes" id="UP000887566">
    <property type="component" value="Unplaced"/>
</dbReference>
<reference evidence="23" key="1">
    <citation type="submission" date="2022-11" db="UniProtKB">
        <authorList>
            <consortium name="WormBaseParasite"/>
        </authorList>
    </citation>
    <scope>IDENTIFICATION</scope>
</reference>
<dbReference type="FunFam" id="3.20.20.70:FF:000067">
    <property type="entry name" value="tRNA-dihydrouridine(47) synthase [NAD(P)(+)]"/>
    <property type="match status" value="1"/>
</dbReference>
<evidence type="ECO:0000256" key="15">
    <source>
        <dbReference type="ARBA" id="ARBA00048342"/>
    </source>
</evidence>
<evidence type="ECO:0000313" key="23">
    <source>
        <dbReference type="WBParaSite" id="PSAMB.scaffold114size76995.g2167.t1"/>
    </source>
</evidence>
<keyword evidence="2 19" id="KW-0285">Flavoprotein</keyword>
<evidence type="ECO:0000256" key="8">
    <source>
        <dbReference type="ARBA" id="ARBA00022771"/>
    </source>
</evidence>
<dbReference type="GO" id="GO:0008270">
    <property type="term" value="F:zinc ion binding"/>
    <property type="evidence" value="ECO:0007669"/>
    <property type="project" value="UniProtKB-KW"/>
</dbReference>
<dbReference type="PANTHER" id="PTHR45846">
    <property type="entry name" value="TRNA-DIHYDROURIDINE(47) SYNTHASE [NAD(P)(+)]-LIKE"/>
    <property type="match status" value="1"/>
</dbReference>
<dbReference type="InterPro" id="IPR013785">
    <property type="entry name" value="Aldolase_TIM"/>
</dbReference>
<keyword evidence="4" id="KW-0507">mRNA processing</keyword>
<evidence type="ECO:0000256" key="11">
    <source>
        <dbReference type="ARBA" id="ARBA00023002"/>
    </source>
</evidence>
<comment type="function">
    <text evidence="13">Catalyzes the synthesis of dihydrouridine, a modified base, in various RNAs, such as tRNAs, mRNAs and some long non-coding RNAs (lncRNAs). Mainly modifies the uridine in position 47 (U47) in the D-loop of most cytoplasmic tRNAs. Also able to mediate the formation of dihydrouridine in some mRNAs, thereby regulating their translation.</text>
</comment>
<dbReference type="InterPro" id="IPR035587">
    <property type="entry name" value="DUS-like_FMN-bd"/>
</dbReference>
<dbReference type="WBParaSite" id="PSAMB.scaffold114size76995.g2167.t1">
    <property type="protein sequence ID" value="PSAMB.scaffold114size76995.g2167.t1"/>
    <property type="gene ID" value="PSAMB.scaffold114size76995.g2167"/>
</dbReference>
<keyword evidence="9 18" id="KW-0862">Zinc</keyword>
<dbReference type="InterPro" id="IPR000571">
    <property type="entry name" value="Znf_CCCH"/>
</dbReference>
<evidence type="ECO:0000256" key="18">
    <source>
        <dbReference type="PROSITE-ProRule" id="PRU00723"/>
    </source>
</evidence>
<protein>
    <recommendedName>
        <fullName evidence="19">tRNA-dihydrouridine(47) synthase [NAD(P)(+)]</fullName>
        <ecNumber evidence="19">1.3.1.-</ecNumber>
    </recommendedName>
    <alternativeName>
        <fullName evidence="19">tRNA-dihydrouridine synthase 3</fullName>
    </alternativeName>
</protein>
<evidence type="ECO:0000256" key="14">
    <source>
        <dbReference type="ARBA" id="ARBA00048266"/>
    </source>
</evidence>
<comment type="cofactor">
    <cofactor evidence="1 19">
        <name>FMN</name>
        <dbReference type="ChEBI" id="CHEBI:58210"/>
    </cofactor>
</comment>
<dbReference type="PROSITE" id="PS01136">
    <property type="entry name" value="UPF0034"/>
    <property type="match status" value="1"/>
</dbReference>
<keyword evidence="10" id="KW-0521">NADP</keyword>
<dbReference type="SUPFAM" id="SSF51395">
    <property type="entry name" value="FMN-linked oxidoreductases"/>
    <property type="match status" value="1"/>
</dbReference>
<feature type="compositionally biased region" description="Basic residues" evidence="20">
    <location>
        <begin position="125"/>
        <end position="138"/>
    </location>
</feature>
<name>A0A914UQV1_9BILA</name>
<evidence type="ECO:0000256" key="4">
    <source>
        <dbReference type="ARBA" id="ARBA00022664"/>
    </source>
</evidence>
<dbReference type="Gene3D" id="3.20.20.70">
    <property type="entry name" value="Aldolase class I"/>
    <property type="match status" value="1"/>
</dbReference>
<dbReference type="CDD" id="cd02801">
    <property type="entry name" value="DUS_like_FMN"/>
    <property type="match status" value="1"/>
</dbReference>
<keyword evidence="22" id="KW-1185">Reference proteome</keyword>
<dbReference type="AlphaFoldDB" id="A0A914UQV1"/>
<evidence type="ECO:0000256" key="7">
    <source>
        <dbReference type="ARBA" id="ARBA00022737"/>
    </source>
</evidence>
<evidence type="ECO:0000256" key="5">
    <source>
        <dbReference type="ARBA" id="ARBA00022694"/>
    </source>
</evidence>
<evidence type="ECO:0000256" key="13">
    <source>
        <dbReference type="ARBA" id="ARBA00045365"/>
    </source>
</evidence>
<dbReference type="PROSITE" id="PS50103">
    <property type="entry name" value="ZF_C3H1"/>
    <property type="match status" value="2"/>
</dbReference>
<feature type="region of interest" description="Disordered" evidence="20">
    <location>
        <begin position="1"/>
        <end position="33"/>
    </location>
</feature>
<evidence type="ECO:0000256" key="1">
    <source>
        <dbReference type="ARBA" id="ARBA00001917"/>
    </source>
</evidence>
<evidence type="ECO:0000259" key="21">
    <source>
        <dbReference type="PROSITE" id="PS50103"/>
    </source>
</evidence>
<keyword evidence="11 19" id="KW-0560">Oxidoreductase</keyword>
<evidence type="ECO:0000256" key="2">
    <source>
        <dbReference type="ARBA" id="ARBA00022630"/>
    </source>
</evidence>
<evidence type="ECO:0000256" key="12">
    <source>
        <dbReference type="ARBA" id="ARBA00023027"/>
    </source>
</evidence>
<dbReference type="GO" id="GO:0102265">
    <property type="term" value="F:tRNA-dihydrouridine47 synthase activity"/>
    <property type="evidence" value="ECO:0007669"/>
    <property type="project" value="UniProtKB-EC"/>
</dbReference>
<evidence type="ECO:0000256" key="3">
    <source>
        <dbReference type="ARBA" id="ARBA00022643"/>
    </source>
</evidence>
<keyword evidence="8 18" id="KW-0863">Zinc-finger</keyword>
<feature type="domain" description="C3H1-type" evidence="21">
    <location>
        <begin position="183"/>
        <end position="208"/>
    </location>
</feature>
<dbReference type="PANTHER" id="PTHR45846:SF1">
    <property type="entry name" value="TRNA-DIHYDROURIDINE(47) SYNTHASE [NAD(P)(+)]-LIKE"/>
    <property type="match status" value="1"/>
</dbReference>
<comment type="catalytic activity">
    <reaction evidence="16">
        <text>a 5,6-dihydrouridine in mRNA + NADP(+) = a uridine in mRNA + NADPH + H(+)</text>
        <dbReference type="Rhea" id="RHEA:69855"/>
        <dbReference type="Rhea" id="RHEA-COMP:14658"/>
        <dbReference type="Rhea" id="RHEA-COMP:17789"/>
        <dbReference type="ChEBI" id="CHEBI:15378"/>
        <dbReference type="ChEBI" id="CHEBI:57783"/>
        <dbReference type="ChEBI" id="CHEBI:58349"/>
        <dbReference type="ChEBI" id="CHEBI:65315"/>
        <dbReference type="ChEBI" id="CHEBI:74443"/>
    </reaction>
    <physiologicalReaction direction="right-to-left" evidence="16">
        <dbReference type="Rhea" id="RHEA:69857"/>
    </physiologicalReaction>
</comment>
<feature type="compositionally biased region" description="Polar residues" evidence="20">
    <location>
        <begin position="1"/>
        <end position="16"/>
    </location>
</feature>
<keyword evidence="3 19" id="KW-0288">FMN</keyword>
<evidence type="ECO:0000256" key="16">
    <source>
        <dbReference type="ARBA" id="ARBA00049447"/>
    </source>
</evidence>
<keyword evidence="6 18" id="KW-0479">Metal-binding</keyword>
<keyword evidence="5 19" id="KW-0819">tRNA processing</keyword>
<keyword evidence="12" id="KW-0520">NAD</keyword>
<organism evidence="22 23">
    <name type="scientific">Plectus sambesii</name>
    <dbReference type="NCBI Taxonomy" id="2011161"/>
    <lineage>
        <taxon>Eukaryota</taxon>
        <taxon>Metazoa</taxon>
        <taxon>Ecdysozoa</taxon>
        <taxon>Nematoda</taxon>
        <taxon>Chromadorea</taxon>
        <taxon>Plectida</taxon>
        <taxon>Plectina</taxon>
        <taxon>Plectoidea</taxon>
        <taxon>Plectidae</taxon>
        <taxon>Plectus</taxon>
    </lineage>
</organism>
<comment type="similarity">
    <text evidence="19">Belongs to the dus family. Dus3 subfamily.</text>
</comment>
<feature type="region of interest" description="Disordered" evidence="20">
    <location>
        <begin position="77"/>
        <end position="140"/>
    </location>
</feature>
<proteinExistence type="inferred from homology"/>
<feature type="zinc finger region" description="C3H1-type" evidence="18">
    <location>
        <begin position="141"/>
        <end position="170"/>
    </location>
</feature>
<evidence type="ECO:0000256" key="6">
    <source>
        <dbReference type="ARBA" id="ARBA00022723"/>
    </source>
</evidence>
<dbReference type="GO" id="GO:0003723">
    <property type="term" value="F:RNA binding"/>
    <property type="evidence" value="ECO:0007669"/>
    <property type="project" value="TreeGrafter"/>
</dbReference>
<evidence type="ECO:0000256" key="17">
    <source>
        <dbReference type="ARBA" id="ARBA00049513"/>
    </source>
</evidence>
<dbReference type="GO" id="GO:0006397">
    <property type="term" value="P:mRNA processing"/>
    <property type="evidence" value="ECO:0007669"/>
    <property type="project" value="UniProtKB-KW"/>
</dbReference>
<dbReference type="EC" id="1.3.1.-" evidence="19"/>
<dbReference type="Gene3D" id="4.10.1000.10">
    <property type="entry name" value="Zinc finger, CCCH-type"/>
    <property type="match status" value="1"/>
</dbReference>
<feature type="compositionally biased region" description="Acidic residues" evidence="20">
    <location>
        <begin position="95"/>
        <end position="106"/>
    </location>
</feature>
<comment type="catalytic activity">
    <reaction evidence="14">
        <text>5,6-dihydrouridine(47) in tRNA + NAD(+) = uridine(47) in tRNA + NADH + H(+)</text>
        <dbReference type="Rhea" id="RHEA:53364"/>
        <dbReference type="Rhea" id="RHEA-COMP:13539"/>
        <dbReference type="Rhea" id="RHEA-COMP:13540"/>
        <dbReference type="ChEBI" id="CHEBI:15378"/>
        <dbReference type="ChEBI" id="CHEBI:57540"/>
        <dbReference type="ChEBI" id="CHEBI:57945"/>
        <dbReference type="ChEBI" id="CHEBI:65315"/>
        <dbReference type="ChEBI" id="CHEBI:74443"/>
        <dbReference type="EC" id="1.3.1.89"/>
    </reaction>
    <physiologicalReaction direction="right-to-left" evidence="14">
        <dbReference type="Rhea" id="RHEA:53366"/>
    </physiologicalReaction>
</comment>
<keyword evidence="7" id="KW-0677">Repeat</keyword>
<evidence type="ECO:0000256" key="19">
    <source>
        <dbReference type="RuleBase" id="RU291113"/>
    </source>
</evidence>
<dbReference type="GO" id="GO:0050660">
    <property type="term" value="F:flavin adenine dinucleotide binding"/>
    <property type="evidence" value="ECO:0007669"/>
    <property type="project" value="UniProtKB-UniRule"/>
</dbReference>
<sequence length="638" mass="71356">MTSSVEAPQNSNNLTPELSLRPDSEPKDQEDEETLAARMARIRMIGMAPIKPEYLYRYPAKGEASVDANQIINGGIASEEVKEDKEDKEVKDDVKEDEEGEEEPAGDAEGKAVDAANPTAPVARPKQRGMNKARKNARPKRDSAKLCPSLVFDDRKCRFGAQCRYMHDREAFWRTKPADLGSSCPVFEQRGRCPYTLSCRFAGAHTADDGTFEQKSDEAVAAKWAPSRNVAPMVLQKALRQRSYDFTPSKKALESVGSIVEDGVGDLEAPIGPPMERRVMRSADWADKLYLAPLTTVGNLPFRRVCVGMGAEITCGEMAIATSLLMGSASEWSLIKRHPCERFFGAQIAGGYPDTMTKCAQALTENVDIDFLDINLGCPIDLVNQKGGGCALANRPPKLIEVLRGIDAVTSRDEKRIPITIKMRTGLKEGQNTAHSLIAKIMRYSPPDLITMHGRSKEQRYSKVADWDYVKQCAELASPLPFFACGDVMSYDDYYKRKEESSVTGIMIGRGALLKPWIFTEIQERRHWDISATERFDILKQYVNYGLDHWGSDDQGVNTTRRFLLELLSFQYRYIPVGLLEVLPQRMNDKPPGYFGRSELETLLSSDRASDWIKISEMLLGPVPDNLDFVPKHRANAY</sequence>
<feature type="compositionally biased region" description="Basic and acidic residues" evidence="20">
    <location>
        <begin position="79"/>
        <end position="94"/>
    </location>
</feature>
<dbReference type="InterPro" id="IPR018517">
    <property type="entry name" value="tRNA_hU_synthase_CS"/>
</dbReference>
<comment type="catalytic activity">
    <reaction evidence="15">
        <text>a 5,6-dihydrouridine in mRNA + NAD(+) = a uridine in mRNA + NADH + H(+)</text>
        <dbReference type="Rhea" id="RHEA:69851"/>
        <dbReference type="Rhea" id="RHEA-COMP:14658"/>
        <dbReference type="Rhea" id="RHEA-COMP:17789"/>
        <dbReference type="ChEBI" id="CHEBI:15378"/>
        <dbReference type="ChEBI" id="CHEBI:57540"/>
        <dbReference type="ChEBI" id="CHEBI:57945"/>
        <dbReference type="ChEBI" id="CHEBI:65315"/>
        <dbReference type="ChEBI" id="CHEBI:74443"/>
    </reaction>
    <physiologicalReaction direction="right-to-left" evidence="15">
        <dbReference type="Rhea" id="RHEA:69853"/>
    </physiologicalReaction>
</comment>
<evidence type="ECO:0000313" key="22">
    <source>
        <dbReference type="Proteomes" id="UP000887566"/>
    </source>
</evidence>
<feature type="zinc finger region" description="C3H1-type" evidence="18">
    <location>
        <begin position="183"/>
        <end position="208"/>
    </location>
</feature>
<dbReference type="Pfam" id="PF25585">
    <property type="entry name" value="zf-CCCH_DUS3L"/>
    <property type="match status" value="2"/>
</dbReference>
<dbReference type="Pfam" id="PF01207">
    <property type="entry name" value="Dus"/>
    <property type="match status" value="1"/>
</dbReference>
<feature type="domain" description="C3H1-type" evidence="21">
    <location>
        <begin position="141"/>
        <end position="170"/>
    </location>
</feature>
<comment type="catalytic activity">
    <reaction evidence="17">
        <text>5,6-dihydrouridine(47) in tRNA + NADP(+) = uridine(47) in tRNA + NADPH + H(+)</text>
        <dbReference type="Rhea" id="RHEA:53360"/>
        <dbReference type="Rhea" id="RHEA-COMP:13539"/>
        <dbReference type="Rhea" id="RHEA-COMP:13540"/>
        <dbReference type="ChEBI" id="CHEBI:15378"/>
        <dbReference type="ChEBI" id="CHEBI:57783"/>
        <dbReference type="ChEBI" id="CHEBI:58349"/>
        <dbReference type="ChEBI" id="CHEBI:65315"/>
        <dbReference type="ChEBI" id="CHEBI:74443"/>
        <dbReference type="EC" id="1.3.1.89"/>
    </reaction>
    <physiologicalReaction direction="right-to-left" evidence="17">
        <dbReference type="Rhea" id="RHEA:53362"/>
    </physiologicalReaction>
</comment>
<accession>A0A914UQV1</accession>
<evidence type="ECO:0000256" key="9">
    <source>
        <dbReference type="ARBA" id="ARBA00022833"/>
    </source>
</evidence>
<evidence type="ECO:0000256" key="10">
    <source>
        <dbReference type="ARBA" id="ARBA00022857"/>
    </source>
</evidence>